<organism evidence="1 2">
    <name type="scientific">Ceratitis capitata</name>
    <name type="common">Mediterranean fruit fly</name>
    <name type="synonym">Tephritis capitata</name>
    <dbReference type="NCBI Taxonomy" id="7213"/>
    <lineage>
        <taxon>Eukaryota</taxon>
        <taxon>Metazoa</taxon>
        <taxon>Ecdysozoa</taxon>
        <taxon>Arthropoda</taxon>
        <taxon>Hexapoda</taxon>
        <taxon>Insecta</taxon>
        <taxon>Pterygota</taxon>
        <taxon>Neoptera</taxon>
        <taxon>Endopterygota</taxon>
        <taxon>Diptera</taxon>
        <taxon>Brachycera</taxon>
        <taxon>Muscomorpha</taxon>
        <taxon>Tephritoidea</taxon>
        <taxon>Tephritidae</taxon>
        <taxon>Ceratitis</taxon>
        <taxon>Ceratitis</taxon>
    </lineage>
</organism>
<dbReference type="AlphaFoldDB" id="A0A811TZU5"/>
<sequence length="69" mass="7681">MGKCLEKNAEPLSDSAISFNNVSPNQMYVFEIFIYHLRPYGINNTLESLPERLKVGQNITTASSTVACN</sequence>
<dbReference type="OrthoDB" id="414175at2759"/>
<reference evidence="1" key="1">
    <citation type="submission" date="2020-11" db="EMBL/GenBank/DDBJ databases">
        <authorList>
            <person name="Whitehead M."/>
        </authorList>
    </citation>
    <scope>NUCLEOTIDE SEQUENCE</scope>
    <source>
        <strain evidence="1">EGII</strain>
    </source>
</reference>
<evidence type="ECO:0000313" key="2">
    <source>
        <dbReference type="Proteomes" id="UP000606786"/>
    </source>
</evidence>
<name>A0A811TZU5_CERCA</name>
<dbReference type="Proteomes" id="UP000606786">
    <property type="component" value="Unassembled WGS sequence"/>
</dbReference>
<dbReference type="EMBL" id="CAJHJT010000001">
    <property type="protein sequence ID" value="CAD6991658.1"/>
    <property type="molecule type" value="Genomic_DNA"/>
</dbReference>
<gene>
    <name evidence="1" type="ORF">CCAP1982_LOCUS572</name>
</gene>
<protein>
    <submittedName>
        <fullName evidence="1">(Mediterranean fruit fly) hypothetical protein</fullName>
    </submittedName>
</protein>
<evidence type="ECO:0000313" key="1">
    <source>
        <dbReference type="EMBL" id="CAD6991658.1"/>
    </source>
</evidence>
<keyword evidence="2" id="KW-1185">Reference proteome</keyword>
<proteinExistence type="predicted"/>
<comment type="caution">
    <text evidence="1">The sequence shown here is derived from an EMBL/GenBank/DDBJ whole genome shotgun (WGS) entry which is preliminary data.</text>
</comment>
<accession>A0A811TZU5</accession>